<sequence length="144" mass="16543">VLTFAKDQSGSITALGATRFNKEESRKACLRMVIIDELPFSFVDGEGFRHFCSVACPRFIPPSRRTLARDLLALYYDEKQLLKAKLAAYRVCLTTDTWTSVQNINYMVLTAHFLDGDWMLHKRVLNFCVIQNHKGRTIGRLIEK</sequence>
<dbReference type="AlphaFoldDB" id="A0A5E4GPE2"/>
<reference evidence="2" key="1">
    <citation type="journal article" date="2020" name="Plant J.">
        <title>Transposons played a major role in the diversification between the closely related almond and peach genomes: results from the almond genome sequence.</title>
        <authorList>
            <person name="Alioto T."/>
            <person name="Alexiou K.G."/>
            <person name="Bardil A."/>
            <person name="Barteri F."/>
            <person name="Castanera R."/>
            <person name="Cruz F."/>
            <person name="Dhingra A."/>
            <person name="Duval H."/>
            <person name="Fernandez I Marti A."/>
            <person name="Frias L."/>
            <person name="Galan B."/>
            <person name="Garcia J.L."/>
            <person name="Howad W."/>
            <person name="Gomez-Garrido J."/>
            <person name="Gut M."/>
            <person name="Julca I."/>
            <person name="Morata J."/>
            <person name="Puigdomenech P."/>
            <person name="Ribeca P."/>
            <person name="Rubio Cabetas M.J."/>
            <person name="Vlasova A."/>
            <person name="Wirthensohn M."/>
            <person name="Garcia-Mas J."/>
            <person name="Gabaldon T."/>
            <person name="Casacuberta J.M."/>
            <person name="Arus P."/>
        </authorList>
    </citation>
    <scope>NUCLEOTIDE SEQUENCE [LARGE SCALE GENOMIC DNA]</scope>
    <source>
        <strain evidence="2">cv. Texas</strain>
    </source>
</reference>
<feature type="non-terminal residue" evidence="1">
    <location>
        <position position="1"/>
    </location>
</feature>
<evidence type="ECO:0000313" key="1">
    <source>
        <dbReference type="EMBL" id="VVA41719.1"/>
    </source>
</evidence>
<feature type="non-terminal residue" evidence="1">
    <location>
        <position position="144"/>
    </location>
</feature>
<dbReference type="Proteomes" id="UP000327085">
    <property type="component" value="Unassembled WGS sequence"/>
</dbReference>
<accession>A0A5E4GPE2</accession>
<dbReference type="PANTHER" id="PTHR46481">
    <property type="entry name" value="ZINC FINGER BED DOMAIN-CONTAINING PROTEIN 4"/>
    <property type="match status" value="1"/>
</dbReference>
<dbReference type="OMA" id="ARMIVIH"/>
<proteinExistence type="predicted"/>
<organism evidence="1 2">
    <name type="scientific">Prunus dulcis</name>
    <name type="common">Almond</name>
    <name type="synonym">Amygdalus dulcis</name>
    <dbReference type="NCBI Taxonomy" id="3755"/>
    <lineage>
        <taxon>Eukaryota</taxon>
        <taxon>Viridiplantae</taxon>
        <taxon>Streptophyta</taxon>
        <taxon>Embryophyta</taxon>
        <taxon>Tracheophyta</taxon>
        <taxon>Spermatophyta</taxon>
        <taxon>Magnoliopsida</taxon>
        <taxon>eudicotyledons</taxon>
        <taxon>Gunneridae</taxon>
        <taxon>Pentapetalae</taxon>
        <taxon>rosids</taxon>
        <taxon>fabids</taxon>
        <taxon>Rosales</taxon>
        <taxon>Rosaceae</taxon>
        <taxon>Amygdaloideae</taxon>
        <taxon>Amygdaleae</taxon>
        <taxon>Prunus</taxon>
    </lineage>
</organism>
<gene>
    <name evidence="1" type="ORF">ALMOND_2B009735</name>
</gene>
<dbReference type="InterPro" id="IPR052035">
    <property type="entry name" value="ZnF_BED_domain_contain"/>
</dbReference>
<dbReference type="Gramene" id="VVA41719">
    <property type="protein sequence ID" value="VVA41719"/>
    <property type="gene ID" value="Prudul26B009735"/>
</dbReference>
<dbReference type="InParanoid" id="A0A5E4GPE2"/>
<dbReference type="PANTHER" id="PTHR46481:SF2">
    <property type="entry name" value="BED-TYPE DOMAIN-CONTAINING PROTEIN"/>
    <property type="match status" value="1"/>
</dbReference>
<name>A0A5E4GPE2_PRUDU</name>
<evidence type="ECO:0000313" key="2">
    <source>
        <dbReference type="Proteomes" id="UP000327085"/>
    </source>
</evidence>
<dbReference type="SUPFAM" id="SSF140996">
    <property type="entry name" value="Hermes dimerisation domain"/>
    <property type="match status" value="1"/>
</dbReference>
<protein>
    <submittedName>
        <fullName evidence="1">PREDICTED: zinc finger BED domain-containing</fullName>
    </submittedName>
</protein>
<dbReference type="SUPFAM" id="SSF53098">
    <property type="entry name" value="Ribonuclease H-like"/>
    <property type="match status" value="1"/>
</dbReference>
<dbReference type="InterPro" id="IPR012337">
    <property type="entry name" value="RNaseH-like_sf"/>
</dbReference>
<dbReference type="EMBL" id="CABIKO010001458">
    <property type="protein sequence ID" value="VVA41719.1"/>
    <property type="molecule type" value="Genomic_DNA"/>
</dbReference>